<sequence length="448" mass="51790">MDRYNRMSNNNEYRTNFRRSSYRFLDEISKSFDDDEWGDTHRDDSGAYEDFQPPKSAMETLDRRISLSSDQLDTLRQINRPPPPTPSNHFRSRSASRNKLLTQEECKKKINFNLKCESPDKKRERARKSRKTAVDIFLEDEGPYSRTLYGPPPPVEKDSKDEEKPPPRLLSTISGEDTVLQRGLLWQQRDKFFSRWKERFFILTKDYLNCFRKGSSKLTEMGGFIFKLKLTDIESVDLLDKRGYLTICINIVKEGKIYLRRPEGIKEWFHSLQNNIFESKRKKRFWTRRQLSEGLDSWLVNRGPKLVGSPCDNYSPKAVSSPNIFSTSCGERVANDMSEKIPPKTTSVSTPRGINRMILVNELISKENIAENHKKLKKKLNEKDSGNDSGHNSINTMSDSQSEDNLSSPSKVQQIRHSSVQSTDTPSTMGNKGKSNLHRRYGSSQHPT</sequence>
<feature type="compositionally biased region" description="Basic and acidic residues" evidence="1">
    <location>
        <begin position="155"/>
        <end position="166"/>
    </location>
</feature>
<dbReference type="Proteomes" id="UP000675881">
    <property type="component" value="Chromosome 3"/>
</dbReference>
<feature type="region of interest" description="Disordered" evidence="1">
    <location>
        <begin position="143"/>
        <end position="169"/>
    </location>
</feature>
<organism evidence="2 3">
    <name type="scientific">Lepeophtheirus salmonis</name>
    <name type="common">Salmon louse</name>
    <name type="synonym">Caligus salmonis</name>
    <dbReference type="NCBI Taxonomy" id="72036"/>
    <lineage>
        <taxon>Eukaryota</taxon>
        <taxon>Metazoa</taxon>
        <taxon>Ecdysozoa</taxon>
        <taxon>Arthropoda</taxon>
        <taxon>Crustacea</taxon>
        <taxon>Multicrustacea</taxon>
        <taxon>Hexanauplia</taxon>
        <taxon>Copepoda</taxon>
        <taxon>Siphonostomatoida</taxon>
        <taxon>Caligidae</taxon>
        <taxon>Lepeophtheirus</taxon>
    </lineage>
</organism>
<dbReference type="InterPro" id="IPR011993">
    <property type="entry name" value="PH-like_dom_sf"/>
</dbReference>
<protein>
    <submittedName>
        <fullName evidence="2">(salmon louse) hypothetical protein</fullName>
    </submittedName>
</protein>
<dbReference type="OrthoDB" id="8196563at2759"/>
<dbReference type="SMART" id="SM00233">
    <property type="entry name" value="PH"/>
    <property type="match status" value="1"/>
</dbReference>
<feature type="region of interest" description="Disordered" evidence="1">
    <location>
        <begin position="379"/>
        <end position="448"/>
    </location>
</feature>
<dbReference type="CDD" id="cd00821">
    <property type="entry name" value="PH"/>
    <property type="match status" value="1"/>
</dbReference>
<dbReference type="PROSITE" id="PS50003">
    <property type="entry name" value="PH_DOMAIN"/>
    <property type="match status" value="1"/>
</dbReference>
<dbReference type="Gene3D" id="2.30.29.30">
    <property type="entry name" value="Pleckstrin-homology domain (PH domain)/Phosphotyrosine-binding domain (PTB)"/>
    <property type="match status" value="1"/>
</dbReference>
<evidence type="ECO:0000256" key="1">
    <source>
        <dbReference type="SAM" id="MobiDB-lite"/>
    </source>
</evidence>
<name>A0A7R8CPC8_LEPSM</name>
<proteinExistence type="predicted"/>
<feature type="compositionally biased region" description="Polar residues" evidence="1">
    <location>
        <begin position="387"/>
        <end position="434"/>
    </location>
</feature>
<feature type="compositionally biased region" description="Basic and acidic residues" evidence="1">
    <location>
        <begin position="35"/>
        <end position="45"/>
    </location>
</feature>
<evidence type="ECO:0000313" key="3">
    <source>
        <dbReference type="Proteomes" id="UP000675881"/>
    </source>
</evidence>
<evidence type="ECO:0000313" key="2">
    <source>
        <dbReference type="EMBL" id="CAF2885150.1"/>
    </source>
</evidence>
<reference evidence="2" key="1">
    <citation type="submission" date="2021-02" db="EMBL/GenBank/DDBJ databases">
        <authorList>
            <person name="Bekaert M."/>
        </authorList>
    </citation>
    <scope>NUCLEOTIDE SEQUENCE</scope>
    <source>
        <strain evidence="2">IoA-00</strain>
    </source>
</reference>
<dbReference type="SUPFAM" id="SSF50729">
    <property type="entry name" value="PH domain-like"/>
    <property type="match status" value="1"/>
</dbReference>
<dbReference type="AlphaFoldDB" id="A0A7R8CPC8"/>
<feature type="region of interest" description="Disordered" evidence="1">
    <location>
        <begin position="35"/>
        <end position="57"/>
    </location>
</feature>
<keyword evidence="3" id="KW-1185">Reference proteome</keyword>
<feature type="region of interest" description="Disordered" evidence="1">
    <location>
        <begin position="72"/>
        <end position="98"/>
    </location>
</feature>
<dbReference type="EMBL" id="HG994582">
    <property type="protein sequence ID" value="CAF2885150.1"/>
    <property type="molecule type" value="Genomic_DNA"/>
</dbReference>
<accession>A0A7R8CPC8</accession>
<gene>
    <name evidence="2" type="ORF">LSAA_7616</name>
</gene>
<dbReference type="InterPro" id="IPR001849">
    <property type="entry name" value="PH_domain"/>
</dbReference>